<evidence type="ECO:0000256" key="1">
    <source>
        <dbReference type="ARBA" id="ARBA00022741"/>
    </source>
</evidence>
<reference evidence="6 7" key="1">
    <citation type="journal article" date="2019" name="Emerg. Microbes Infect.">
        <title>Comprehensive subspecies identification of 175 nontuberculous mycobacteria species based on 7547 genomic profiles.</title>
        <authorList>
            <person name="Matsumoto Y."/>
            <person name="Kinjo T."/>
            <person name="Motooka D."/>
            <person name="Nabeya D."/>
            <person name="Jung N."/>
            <person name="Uechi K."/>
            <person name="Horii T."/>
            <person name="Iida T."/>
            <person name="Fujita J."/>
            <person name="Nakamura S."/>
        </authorList>
    </citation>
    <scope>NUCLEOTIDE SEQUENCE [LARGE SCALE GENOMIC DNA]</scope>
    <source>
        <strain evidence="6 7">JCM 15296</strain>
    </source>
</reference>
<keyword evidence="4" id="KW-0472">Membrane</keyword>
<keyword evidence="4" id="KW-0812">Transmembrane</keyword>
<dbReference type="SUPFAM" id="SSF52540">
    <property type="entry name" value="P-loop containing nucleoside triphosphate hydrolases"/>
    <property type="match status" value="2"/>
</dbReference>
<feature type="transmembrane region" description="Helical" evidence="4">
    <location>
        <begin position="36"/>
        <end position="57"/>
    </location>
</feature>
<dbReference type="InterPro" id="IPR027417">
    <property type="entry name" value="P-loop_NTPase"/>
</dbReference>
<protein>
    <submittedName>
        <fullName evidence="6">FtsK/SpoIIIE family protein</fullName>
    </submittedName>
</protein>
<feature type="binding site" evidence="3">
    <location>
        <begin position="495"/>
        <end position="502"/>
    </location>
    <ligand>
        <name>ATP</name>
        <dbReference type="ChEBI" id="CHEBI:30616"/>
    </ligand>
</feature>
<keyword evidence="2 3" id="KW-0067">ATP-binding</keyword>
<feature type="domain" description="FtsK" evidence="5">
    <location>
        <begin position="828"/>
        <end position="1024"/>
    </location>
</feature>
<dbReference type="PROSITE" id="PS50901">
    <property type="entry name" value="FTSK"/>
    <property type="match status" value="3"/>
</dbReference>
<dbReference type="InterPro" id="IPR003593">
    <property type="entry name" value="AAA+_ATPase"/>
</dbReference>
<gene>
    <name evidence="6" type="ORF">MAUB_00840</name>
</gene>
<accession>A0ABN5YLA6</accession>
<dbReference type="PANTHER" id="PTHR22683:SF1">
    <property type="entry name" value="TYPE VII SECRETION SYSTEM PROTEIN ESSC"/>
    <property type="match status" value="1"/>
</dbReference>
<evidence type="ECO:0000256" key="3">
    <source>
        <dbReference type="PROSITE-ProRule" id="PRU00289"/>
    </source>
</evidence>
<dbReference type="InterPro" id="IPR002543">
    <property type="entry name" value="FtsK_dom"/>
</dbReference>
<name>A0ABN5YLA6_9MYCO</name>
<feature type="domain" description="FtsK" evidence="5">
    <location>
        <begin position="471"/>
        <end position="675"/>
    </location>
</feature>
<dbReference type="RefSeq" id="WP_138233449.1">
    <property type="nucleotide sequence ID" value="NZ_AP022577.1"/>
</dbReference>
<dbReference type="PANTHER" id="PTHR22683">
    <property type="entry name" value="SPORULATION PROTEIN RELATED"/>
    <property type="match status" value="1"/>
</dbReference>
<sequence>MFEIVNNPPRPAVSLNSTGVPVEAPLQAPAPDRRPIWMRLLPLIMVGLMVAMMALFVIMGTRAITSMMFSIPMMLMMLVMHLSQSRSGAGGDDIDQEIEEYDLKLREQRVEIHEQGQSMHDLRTSCFPHPADLLSLVGTEEMWQADPRPEIGRVVPTQDESDPDVKNLTSNPYLRARVGIGVAPLYPKLVEAPEVVPEMLEPATMVRYQRLMNTLSVVANLPIDVRLDEWPAYAMRGEEGPRLDLVRSMLLSLAFNHKPSDLNIGVVTDDPDAWDWLKWMPHTEDVTRVEKGLGARLLTWRSLDEFAARHAAQIEAMRNPSDSVRPPHLLLIVDTPDQVVSWPASMAGGVKSMTWLVVRYGTDLVSDTKSRILLRDGRVSTIQDFDAAAADATTIAAAETFARAMYRYRPRGYGLGVEVKDDRPEHIPDFFEVLNIGDIETHDVIKVWKSNAYTDEIKVPFGYSRSGDDLKPELSYLNFYEENRDGNGPHGAVAGRTGSGKSYFLRAIVLALIALYGPDKVALILADFKGGATFLGMDDVPHVIANISNLENAMELVDRLGAVINGEVDRREAFITTEKGCKDIFDYREQQAKHPDDPEWPALPDLIVIIDEFGEFLKDRPGYLELLIRVGRVGRSLGMHLLMCSQFIDKSIIGDLFEHLSFRYSLSVNSPQHSIAMLGTDEAARMVKGKLKGKILRKFTSDTLPVEVAAFHHEGPYIRRTVVERSRAGLESSEPVSEVVVPFPLFTERGFTPHKADAETVTTEEEVATKMSDVLLDKVSRLREMRTLDLWKRTLREPLSLPTLGLTREQSGLRIRIGDLDAPEKHTRLPWFLDFGTNMPHQVIAGGGKSGRTTLLQTLVVCGCLQYGPGRLAFMLADYGTGKLGEIKNAPNVASYARPGDADSVSRILGEASRLIELRRTVMVDRETPNFDAYLDSKATDPVAGDPYGYIIVAIDGIGGFLGEERAERAKLLRPILDQGSAAGVHLVYTADSGAAAQAGNTPHYTIDLPGGVQLPSADYTGAKMKAEIRMTLGDRIPTDQPGRSFDPFTGLQARTVVPINRAIEPDGIDKGMAVFNVTDYGEEIRGLADLLTEAFADEVVAKVLPADPVIDFERVWEVFAPLSDPQRMPSRTLLPLGMRMDTLALAPIPDFSQNLLVYGEKGCGKTNVLRSVMESVMRQYSPKTASIISIDPLRQSLGERDRLYVRGFVKPARFSEPGPDGQKRRTRPPGYITTAEDIRDTARMLTQLMASRMPSDDASIDQLRNRTYFNGPEVYVFVDNFAAIAEGYMAKTVFDEVEEGGWTVTKLLATGIDLGVHFIVADNSGFAERVNASPFLEALRKNLMAPMLQLAGQPSSGQPIPQAFHLRPARWRAGQGRLIVDAETHTMVQTAHLDVDAVAARVTPEPRG</sequence>
<dbReference type="InterPro" id="IPR050206">
    <property type="entry name" value="FtsK/SpoIIIE/SftA"/>
</dbReference>
<proteinExistence type="predicted"/>
<dbReference type="Gene3D" id="3.40.50.300">
    <property type="entry name" value="P-loop containing nucleotide triphosphate hydrolases"/>
    <property type="match status" value="4"/>
</dbReference>
<organism evidence="6 7">
    <name type="scientific">Mycolicibacterium aubagnense</name>
    <dbReference type="NCBI Taxonomy" id="319707"/>
    <lineage>
        <taxon>Bacteria</taxon>
        <taxon>Bacillati</taxon>
        <taxon>Actinomycetota</taxon>
        <taxon>Actinomycetes</taxon>
        <taxon>Mycobacteriales</taxon>
        <taxon>Mycobacteriaceae</taxon>
        <taxon>Mycolicibacterium</taxon>
    </lineage>
</organism>
<keyword evidence="1 3" id="KW-0547">Nucleotide-binding</keyword>
<evidence type="ECO:0000313" key="6">
    <source>
        <dbReference type="EMBL" id="BBX82211.1"/>
    </source>
</evidence>
<evidence type="ECO:0000313" key="7">
    <source>
        <dbReference type="Proteomes" id="UP000465609"/>
    </source>
</evidence>
<evidence type="ECO:0000256" key="4">
    <source>
        <dbReference type="SAM" id="Phobius"/>
    </source>
</evidence>
<dbReference type="SMART" id="SM00382">
    <property type="entry name" value="AAA"/>
    <property type="match status" value="2"/>
</dbReference>
<keyword evidence="7" id="KW-1185">Reference proteome</keyword>
<evidence type="ECO:0000256" key="2">
    <source>
        <dbReference type="ARBA" id="ARBA00022840"/>
    </source>
</evidence>
<dbReference type="Pfam" id="PF01580">
    <property type="entry name" value="FtsK_SpoIIIE"/>
    <property type="match status" value="2"/>
</dbReference>
<evidence type="ECO:0000259" key="5">
    <source>
        <dbReference type="PROSITE" id="PS50901"/>
    </source>
</evidence>
<feature type="binding site" evidence="3">
    <location>
        <begin position="846"/>
        <end position="853"/>
    </location>
    <ligand>
        <name>ATP</name>
        <dbReference type="ChEBI" id="CHEBI:30616"/>
    </ligand>
</feature>
<feature type="binding site" evidence="3">
    <location>
        <begin position="1160"/>
        <end position="1167"/>
    </location>
    <ligand>
        <name>ATP</name>
        <dbReference type="ChEBI" id="CHEBI:30616"/>
    </ligand>
</feature>
<dbReference type="EMBL" id="AP022577">
    <property type="protein sequence ID" value="BBX82211.1"/>
    <property type="molecule type" value="Genomic_DNA"/>
</dbReference>
<dbReference type="Proteomes" id="UP000465609">
    <property type="component" value="Chromosome"/>
</dbReference>
<feature type="domain" description="FtsK" evidence="5">
    <location>
        <begin position="1141"/>
        <end position="1359"/>
    </location>
</feature>
<keyword evidence="4" id="KW-1133">Transmembrane helix</keyword>